<evidence type="ECO:0000256" key="1">
    <source>
        <dbReference type="SAM" id="MobiDB-lite"/>
    </source>
</evidence>
<feature type="compositionally biased region" description="Acidic residues" evidence="1">
    <location>
        <begin position="492"/>
        <end position="505"/>
    </location>
</feature>
<feature type="compositionally biased region" description="Low complexity" evidence="1">
    <location>
        <begin position="536"/>
        <end position="551"/>
    </location>
</feature>
<dbReference type="PANTHER" id="PTHR38166">
    <property type="entry name" value="C2H2-TYPE DOMAIN-CONTAINING PROTEIN-RELATED"/>
    <property type="match status" value="1"/>
</dbReference>
<dbReference type="PANTHER" id="PTHR38166:SF1">
    <property type="entry name" value="C2H2-TYPE DOMAIN-CONTAINING PROTEIN"/>
    <property type="match status" value="1"/>
</dbReference>
<feature type="compositionally biased region" description="Basic residues" evidence="1">
    <location>
        <begin position="552"/>
        <end position="568"/>
    </location>
</feature>
<feature type="compositionally biased region" description="Polar residues" evidence="1">
    <location>
        <begin position="792"/>
        <end position="805"/>
    </location>
</feature>
<proteinExistence type="predicted"/>
<dbReference type="EMBL" id="AFQF01000433">
    <property type="protein sequence ID" value="EGU88374.1"/>
    <property type="molecule type" value="Genomic_DNA"/>
</dbReference>
<dbReference type="OrthoDB" id="4161727at2759"/>
<feature type="region of interest" description="Disordered" evidence="1">
    <location>
        <begin position="666"/>
        <end position="695"/>
    </location>
</feature>
<feature type="compositionally biased region" description="Polar residues" evidence="1">
    <location>
        <begin position="841"/>
        <end position="859"/>
    </location>
</feature>
<dbReference type="STRING" id="660025.F9F3X0"/>
<accession>F9F3X0</accession>
<feature type="region of interest" description="Disordered" evidence="1">
    <location>
        <begin position="792"/>
        <end position="859"/>
    </location>
</feature>
<evidence type="ECO:0000313" key="2">
    <source>
        <dbReference type="EMBL" id="EGU88374.1"/>
    </source>
</evidence>
<gene>
    <name evidence="2" type="ORF">FOXB_01095</name>
</gene>
<feature type="compositionally biased region" description="Polar residues" evidence="1">
    <location>
        <begin position="666"/>
        <end position="677"/>
    </location>
</feature>
<reference evidence="2" key="1">
    <citation type="journal article" date="2012" name="Mol. Plant Microbe Interact.">
        <title>A highly conserved effector in Fusarium oxysporum is required for full virulence on Arabidopsis.</title>
        <authorList>
            <person name="Thatcher L.F."/>
            <person name="Gardiner D.M."/>
            <person name="Kazan K."/>
            <person name="Manners J."/>
        </authorList>
    </citation>
    <scope>NUCLEOTIDE SEQUENCE [LARGE SCALE GENOMIC DNA]</scope>
    <source>
        <strain evidence="2">Fo5176</strain>
    </source>
</reference>
<sequence>MTPRRAIDVCLSAISGTPNAISAPQHQPAEEIPAIVSRQHHESLELNNSSSRYGSMPEKASRSCDIRCWPQLCVLALVSPPESCMLMLSISLRFIVSFCSRNFILEAFAYVTSTMEHRPLPHHSSAIRRYLNEPACLYGRLWAANGSDRDKFYVDAHKPQLRTVQQDISRREPSQANRFPFLCVFHFAGCDQKFENKRDWKDHVVSQHLKPERVFWECNESLCAHIKRTRWQQRLFLQVKDIKTLRFQDYNGTLFANIHDFRTHLVECHRSTKSHDKKRDIAFRPDTEGQWLVDRQDSAMRMLCGLPQDLGCPMPQCASVRFTGPTAWDQRLNHAAEHFLVSPQCLGVFGGEKDAELVQWASSDDVAIYQKAPNACFQQHDCGKSVADSGYSSMPGMPRHPNPSQQGDSFPVVPSKMPRGASDATFDDHSTEELYLSALPGCMGGWVQDHECLEPLIEEESSSSAYQSFQEWRSQYESMEDDSVLNTSQDSDSSDESDGTPDENPETAAVMQWFHGWLRQWLAPLTQERPSGNGNSQATASQSQTSSSSSTQKKKGTGRPRRVPKRKRGNDGEDDGNEESPKSQRVDGGQQTRMLACPYFKRNPRKYGRPEWKSCAHPGYRDIHRVKEHMYRRHSLPEYQCRRCRVDLKTSEALEAHSQQLQACTPTVGNQDGLNQEQVKRMRSKKGTGKNKSEGDRWNDVYSIAFPYDQHTPSPYLYDTDEDKSAREFNLCHEFGGFLTRELPPLVGRHLSTVGYPLPESIRDDIEQLVRRFVPQLQTSFLKEMSFVASTSNEQPDSASATNDAASFVESTTTRRTSEDSATTLQRDNTHEDSVTILPRGSTSEASMSMFPTSNGSQELTTMPQVNYVGADSTMLQNGTFSGQGMMIPASQTMPPYFSPTIEDWQVIYQQLGYDPNLALGFGGMKTS</sequence>
<feature type="compositionally biased region" description="Low complexity" evidence="1">
    <location>
        <begin position="810"/>
        <end position="824"/>
    </location>
</feature>
<comment type="caution">
    <text evidence="2">The sequence shown here is derived from an EMBL/GenBank/DDBJ whole genome shotgun (WGS) entry which is preliminary data.</text>
</comment>
<feature type="region of interest" description="Disordered" evidence="1">
    <location>
        <begin position="476"/>
        <end position="505"/>
    </location>
</feature>
<protein>
    <recommendedName>
        <fullName evidence="3">C2H2-type domain-containing protein</fullName>
    </recommendedName>
</protein>
<organism evidence="2">
    <name type="scientific">Fusarium oxysporum (strain Fo5176)</name>
    <name type="common">Fusarium vascular wilt</name>
    <dbReference type="NCBI Taxonomy" id="660025"/>
    <lineage>
        <taxon>Eukaryota</taxon>
        <taxon>Fungi</taxon>
        <taxon>Dikarya</taxon>
        <taxon>Ascomycota</taxon>
        <taxon>Pezizomycotina</taxon>
        <taxon>Sordariomycetes</taxon>
        <taxon>Hypocreomycetidae</taxon>
        <taxon>Hypocreales</taxon>
        <taxon>Nectriaceae</taxon>
        <taxon>Fusarium</taxon>
        <taxon>Fusarium oxysporum species complex</taxon>
    </lineage>
</organism>
<evidence type="ECO:0008006" key="3">
    <source>
        <dbReference type="Google" id="ProtNLM"/>
    </source>
</evidence>
<feature type="region of interest" description="Disordered" evidence="1">
    <location>
        <begin position="527"/>
        <end position="593"/>
    </location>
</feature>
<name>F9F3X0_FUSOF</name>
<dbReference type="AlphaFoldDB" id="F9F3X0"/>
<feature type="region of interest" description="Disordered" evidence="1">
    <location>
        <begin position="388"/>
        <end position="426"/>
    </location>
</feature>